<dbReference type="EMBL" id="NWUS01000001">
    <property type="protein sequence ID" value="MBA5724678.1"/>
    <property type="molecule type" value="Genomic_DNA"/>
</dbReference>
<feature type="transmembrane region" description="Helical" evidence="6">
    <location>
        <begin position="67"/>
        <end position="87"/>
    </location>
</feature>
<protein>
    <submittedName>
        <fullName evidence="7">Conjugal transfer protein TraH</fullName>
    </submittedName>
</protein>
<evidence type="ECO:0000256" key="5">
    <source>
        <dbReference type="ARBA" id="ARBA00023136"/>
    </source>
</evidence>
<sequence>MRIYARDVFEAVNDQIVQDFDNKMNALVSNILGALSAPFSALIVLWVIVTGILVMRGDIDVRRGITRILRVALVSAFILEAGVYNTYVVQFFRNGLPTWIASTITSGQALSTPELLDDIMASLSGNSAAIKAVLSIWQVSDHQKLAIIDTCNGLMLGEVFTIYLCAQVVMDVVLTIGPFVIAGFLFEATRGFAEKWIGQMVGLILLSAMVDISVVVFAQGIKHYLNKIAVEELVEQGLGAVATGAMFNATIFVMICASIVNLLPAVAAIIGGGIEVRSAGSAMGSVVGGSSSGSRTANNIARRMFK</sequence>
<dbReference type="Proteomes" id="UP001516390">
    <property type="component" value="Unassembled WGS sequence"/>
</dbReference>
<feature type="transmembrane region" description="Helical" evidence="6">
    <location>
        <begin position="197"/>
        <end position="218"/>
    </location>
</feature>
<evidence type="ECO:0000256" key="6">
    <source>
        <dbReference type="SAM" id="Phobius"/>
    </source>
</evidence>
<evidence type="ECO:0000256" key="2">
    <source>
        <dbReference type="ARBA" id="ARBA00007802"/>
    </source>
</evidence>
<organism evidence="7 8">
    <name type="scientific">Bombella favorum</name>
    <dbReference type="NCBI Taxonomy" id="2039164"/>
    <lineage>
        <taxon>Bacteria</taxon>
        <taxon>Pseudomonadati</taxon>
        <taxon>Pseudomonadota</taxon>
        <taxon>Alphaproteobacteria</taxon>
        <taxon>Acetobacterales</taxon>
        <taxon>Acetobacteraceae</taxon>
        <taxon>Bombella</taxon>
    </lineage>
</organism>
<name>A0ABR5ZK27_9PROT</name>
<comment type="caution">
    <text evidence="7">The sequence shown here is derived from an EMBL/GenBank/DDBJ whole genome shotgun (WGS) entry which is preliminary data.</text>
</comment>
<keyword evidence="8" id="KW-1185">Reference proteome</keyword>
<feature type="transmembrane region" description="Helical" evidence="6">
    <location>
        <begin position="31"/>
        <end position="55"/>
    </location>
</feature>
<comment type="subcellular location">
    <subcellularLocation>
        <location evidence="1">Membrane</location>
        <topology evidence="1">Multi-pass membrane protein</topology>
    </subcellularLocation>
</comment>
<accession>A0ABR5ZK27</accession>
<feature type="transmembrane region" description="Helical" evidence="6">
    <location>
        <begin position="238"/>
        <end position="263"/>
    </location>
</feature>
<dbReference type="Pfam" id="PF04610">
    <property type="entry name" value="TrbL"/>
    <property type="match status" value="1"/>
</dbReference>
<evidence type="ECO:0000313" key="7">
    <source>
        <dbReference type="EMBL" id="MBA5724678.1"/>
    </source>
</evidence>
<evidence type="ECO:0000313" key="8">
    <source>
        <dbReference type="Proteomes" id="UP001516390"/>
    </source>
</evidence>
<reference evidence="7 8" key="1">
    <citation type="submission" date="2017-09" db="EMBL/GenBank/DDBJ databases">
        <authorList>
            <person name="Jakob F."/>
        </authorList>
    </citation>
    <scope>NUCLEOTIDE SEQUENCE [LARGE SCALE GENOMIC DNA]</scope>
    <source>
        <strain evidence="7 8">TMW 2.1880</strain>
    </source>
</reference>
<keyword evidence="5 6" id="KW-0472">Membrane</keyword>
<dbReference type="InterPro" id="IPR007688">
    <property type="entry name" value="Conjugal_tfr_TrbL/VirB6"/>
</dbReference>
<proteinExistence type="inferred from homology"/>
<evidence type="ECO:0000256" key="1">
    <source>
        <dbReference type="ARBA" id="ARBA00004141"/>
    </source>
</evidence>
<gene>
    <name evidence="7" type="ORF">CPA57_00035</name>
</gene>
<dbReference type="RefSeq" id="WP_182080437.1">
    <property type="nucleotide sequence ID" value="NZ_NWUS01000001.1"/>
</dbReference>
<feature type="transmembrane region" description="Helical" evidence="6">
    <location>
        <begin position="160"/>
        <end position="185"/>
    </location>
</feature>
<keyword evidence="4 6" id="KW-1133">Transmembrane helix</keyword>
<evidence type="ECO:0000256" key="4">
    <source>
        <dbReference type="ARBA" id="ARBA00022989"/>
    </source>
</evidence>
<keyword evidence="3 6" id="KW-0812">Transmembrane</keyword>
<evidence type="ECO:0000256" key="3">
    <source>
        <dbReference type="ARBA" id="ARBA00022692"/>
    </source>
</evidence>
<comment type="similarity">
    <text evidence="2">Belongs to the TrbL/VirB6 family.</text>
</comment>